<dbReference type="Proteomes" id="UP000005857">
    <property type="component" value="Segment"/>
</dbReference>
<proteinExistence type="predicted"/>
<name>G8I4G5_9CAUD</name>
<gene>
    <name evidence="1" type="primary">55</name>
    <name evidence="1" type="ORF">DS6A_55</name>
</gene>
<keyword evidence="2" id="KW-1185">Reference proteome</keyword>
<evidence type="ECO:0000313" key="2">
    <source>
        <dbReference type="Proteomes" id="UP000005857"/>
    </source>
</evidence>
<evidence type="ECO:0000313" key="1">
    <source>
        <dbReference type="EMBL" id="AER47609.1"/>
    </source>
</evidence>
<dbReference type="KEGG" id="vg:18990053"/>
<dbReference type="GeneID" id="18990053"/>
<dbReference type="RefSeq" id="YP_009018743.1">
    <property type="nucleotide sequence ID" value="NC_023744.1"/>
</dbReference>
<reference evidence="1 2" key="1">
    <citation type="journal article" date="2012" name="J. Virol.">
        <title>Complete Genome Sequences of 138 Mycobacteriophages.</title>
        <authorList>
            <consortium name="the Science Education Alliance Phage Hunters Advancing Genomics and Evolutionary Science Program"/>
            <consortium name="the KwaZulu-Natal Research Institute for Tuberculosis and HIV Mycobacterial Genetics Course Students"/>
            <consortium name="the Phage Hunters Integrating Research and Education Program"/>
            <person name="Hatfull G.F."/>
        </authorList>
    </citation>
    <scope>NUCLEOTIDE SEQUENCE [LARGE SCALE GENOMIC DNA]</scope>
</reference>
<dbReference type="EMBL" id="JN698994">
    <property type="protein sequence ID" value="AER47609.1"/>
    <property type="molecule type" value="Genomic_DNA"/>
</dbReference>
<protein>
    <submittedName>
        <fullName evidence="1">Uncharacterized protein</fullName>
    </submittedName>
</protein>
<organism evidence="1 2">
    <name type="scientific">Mycobacterium phage DS6A</name>
    <dbReference type="NCBI Taxonomy" id="45764"/>
    <lineage>
        <taxon>Viruses</taxon>
        <taxon>Duplodnaviria</taxon>
        <taxon>Heunggongvirae</taxon>
        <taxon>Uroviricota</taxon>
        <taxon>Caudoviricetes</taxon>
        <taxon>Hnatkovirus</taxon>
        <taxon>Hnatkovirus DS6A</taxon>
    </lineage>
</organism>
<accession>G8I4G5</accession>
<sequence>MDSPPVRDLGDPAALTDAAAYGVAYVRVPAAGRPGMAGACEACWGKAFTQARMTGRHQSDVYAELIAAGPRPECEGRADDGS</sequence>